<protein>
    <submittedName>
        <fullName evidence="1">Uncharacterized protein</fullName>
    </submittedName>
</protein>
<proteinExistence type="predicted"/>
<evidence type="ECO:0000313" key="2">
    <source>
        <dbReference type="Proteomes" id="UP001370348"/>
    </source>
</evidence>
<accession>A0ABZ2LNQ4</accession>
<dbReference type="EMBL" id="CP089984">
    <property type="protein sequence ID" value="WXB12534.1"/>
    <property type="molecule type" value="Genomic_DNA"/>
</dbReference>
<dbReference type="RefSeq" id="WP_394822156.1">
    <property type="nucleotide sequence ID" value="NZ_CP089984.1"/>
</dbReference>
<organism evidence="1 2">
    <name type="scientific">Pendulispora albinea</name>
    <dbReference type="NCBI Taxonomy" id="2741071"/>
    <lineage>
        <taxon>Bacteria</taxon>
        <taxon>Pseudomonadati</taxon>
        <taxon>Myxococcota</taxon>
        <taxon>Myxococcia</taxon>
        <taxon>Myxococcales</taxon>
        <taxon>Sorangiineae</taxon>
        <taxon>Pendulisporaceae</taxon>
        <taxon>Pendulispora</taxon>
    </lineage>
</organism>
<evidence type="ECO:0000313" key="1">
    <source>
        <dbReference type="EMBL" id="WXB12534.1"/>
    </source>
</evidence>
<keyword evidence="2" id="KW-1185">Reference proteome</keyword>
<sequence>MSPPWRVEDEALLARLEDERLLGRLWAVSTPWAGRGAEPPHPRAAGMIALIARTDSGRAARARAEQGDLGPLVDVVERAPLTDLAPELLHHIALYLTRVADAMCEQSPEDACDVRVRALGAWLALSRPPRTYLMELAQAVVGTELPSAEIDRAAADVALEAIDALGREAEEGTRARTNRARSAWCTLVRVPEACRAAGMGGSDDLAKRAAARAESKRSHALESALAPIAEAMADAGARGTLSADALRILHPATTLWAWAEYDEAVERFVVDQVSDAAWELYRDSRWDDLRALMAPLDPLVDSLCKRILEHREPMGYLAACAHMLVFRAETATTLGEQIAHAERALVICPSHRNAQIVLCSYLCRSAMDKMGRTTFFVGEKTLAEVESTLARAETMNPASKSLEEAKRRLAEFRQRSYRRYP</sequence>
<gene>
    <name evidence="1" type="ORF">LZC94_32390</name>
</gene>
<dbReference type="Proteomes" id="UP001370348">
    <property type="component" value="Chromosome"/>
</dbReference>
<reference evidence="1 2" key="1">
    <citation type="submission" date="2021-12" db="EMBL/GenBank/DDBJ databases">
        <title>Discovery of the Pendulisporaceae a myxobacterial family with distinct sporulation behavior and unique specialized metabolism.</title>
        <authorList>
            <person name="Garcia R."/>
            <person name="Popoff A."/>
            <person name="Bader C.D."/>
            <person name="Loehr J."/>
            <person name="Walesch S."/>
            <person name="Walt C."/>
            <person name="Boldt J."/>
            <person name="Bunk B."/>
            <person name="Haeckl F.J.F.P.J."/>
            <person name="Gunesch A.P."/>
            <person name="Birkelbach J."/>
            <person name="Nuebel U."/>
            <person name="Pietschmann T."/>
            <person name="Bach T."/>
            <person name="Mueller R."/>
        </authorList>
    </citation>
    <scope>NUCLEOTIDE SEQUENCE [LARGE SCALE GENOMIC DNA]</scope>
    <source>
        <strain evidence="1 2">MSr11954</strain>
    </source>
</reference>
<name>A0ABZ2LNQ4_9BACT</name>